<name>M2RLD1_CERS8</name>
<dbReference type="OrthoDB" id="2802397at2759"/>
<dbReference type="AlphaFoldDB" id="M2RLD1"/>
<feature type="transmembrane region" description="Helical" evidence="1">
    <location>
        <begin position="223"/>
        <end position="243"/>
    </location>
</feature>
<sequence length="262" mass="29272">MSQLGLDTAELITLLQSNWTNNCTAIATCALVFYDHATTISREVDYIWGRKLNSVTLLFHLNRWTLFAWAISEALDFMSQNTIPRCVGFSMLDYILNILLFAIWALFSAVRTYAISGGSWWLSVLVLCLNLVPLVTSALSYFEKTTYQMVSVPVLGLQCLISADTSQSRQIQFTAASRTCVITSDVIVLVITWVKTFKIKREAVRNNVSVPLVSMLLRDGTTYFIALLTLNILSITGIITNVFTETVNIFVVPYGLLLVTTP</sequence>
<keyword evidence="1" id="KW-1133">Transmembrane helix</keyword>
<keyword evidence="4" id="KW-1185">Reference proteome</keyword>
<gene>
    <name evidence="3" type="ORF">CERSUDRAFT_81028</name>
</gene>
<dbReference type="EMBL" id="KB445793">
    <property type="protein sequence ID" value="EMD39646.1"/>
    <property type="molecule type" value="Genomic_DNA"/>
</dbReference>
<evidence type="ECO:0000259" key="2">
    <source>
        <dbReference type="Pfam" id="PF20151"/>
    </source>
</evidence>
<feature type="transmembrane region" description="Helical" evidence="1">
    <location>
        <begin position="94"/>
        <end position="114"/>
    </location>
</feature>
<evidence type="ECO:0000313" key="3">
    <source>
        <dbReference type="EMBL" id="EMD39646.1"/>
    </source>
</evidence>
<keyword evidence="1" id="KW-0812">Transmembrane</keyword>
<dbReference type="InterPro" id="IPR045340">
    <property type="entry name" value="DUF6533"/>
</dbReference>
<protein>
    <recommendedName>
        <fullName evidence="2">DUF6533 domain-containing protein</fullName>
    </recommendedName>
</protein>
<organism evidence="3 4">
    <name type="scientific">Ceriporiopsis subvermispora (strain B)</name>
    <name type="common">White-rot fungus</name>
    <name type="synonym">Gelatoporia subvermispora</name>
    <dbReference type="NCBI Taxonomy" id="914234"/>
    <lineage>
        <taxon>Eukaryota</taxon>
        <taxon>Fungi</taxon>
        <taxon>Dikarya</taxon>
        <taxon>Basidiomycota</taxon>
        <taxon>Agaricomycotina</taxon>
        <taxon>Agaricomycetes</taxon>
        <taxon>Polyporales</taxon>
        <taxon>Gelatoporiaceae</taxon>
        <taxon>Gelatoporia</taxon>
    </lineage>
</organism>
<dbReference type="Pfam" id="PF20151">
    <property type="entry name" value="DUF6533"/>
    <property type="match status" value="1"/>
</dbReference>
<accession>M2RLD1</accession>
<evidence type="ECO:0000256" key="1">
    <source>
        <dbReference type="SAM" id="Phobius"/>
    </source>
</evidence>
<dbReference type="HOGENOM" id="CLU_053360_3_0_1"/>
<feature type="domain" description="DUF6533" evidence="2">
    <location>
        <begin position="23"/>
        <end position="67"/>
    </location>
</feature>
<proteinExistence type="predicted"/>
<evidence type="ECO:0000313" key="4">
    <source>
        <dbReference type="Proteomes" id="UP000016930"/>
    </source>
</evidence>
<keyword evidence="1" id="KW-0472">Membrane</keyword>
<reference evidence="3 4" key="1">
    <citation type="journal article" date="2012" name="Proc. Natl. Acad. Sci. U.S.A.">
        <title>Comparative genomics of Ceriporiopsis subvermispora and Phanerochaete chrysosporium provide insight into selective ligninolysis.</title>
        <authorList>
            <person name="Fernandez-Fueyo E."/>
            <person name="Ruiz-Duenas F.J."/>
            <person name="Ferreira P."/>
            <person name="Floudas D."/>
            <person name="Hibbett D.S."/>
            <person name="Canessa P."/>
            <person name="Larrondo L.F."/>
            <person name="James T.Y."/>
            <person name="Seelenfreund D."/>
            <person name="Lobos S."/>
            <person name="Polanco R."/>
            <person name="Tello M."/>
            <person name="Honda Y."/>
            <person name="Watanabe T."/>
            <person name="Watanabe T."/>
            <person name="Ryu J.S."/>
            <person name="Kubicek C.P."/>
            <person name="Schmoll M."/>
            <person name="Gaskell J."/>
            <person name="Hammel K.E."/>
            <person name="St John F.J."/>
            <person name="Vanden Wymelenberg A."/>
            <person name="Sabat G."/>
            <person name="Splinter BonDurant S."/>
            <person name="Syed K."/>
            <person name="Yadav J.S."/>
            <person name="Doddapaneni H."/>
            <person name="Subramanian V."/>
            <person name="Lavin J.L."/>
            <person name="Oguiza J.A."/>
            <person name="Perez G."/>
            <person name="Pisabarro A.G."/>
            <person name="Ramirez L."/>
            <person name="Santoyo F."/>
            <person name="Master E."/>
            <person name="Coutinho P.M."/>
            <person name="Henrissat B."/>
            <person name="Lombard V."/>
            <person name="Magnuson J.K."/>
            <person name="Kuees U."/>
            <person name="Hori C."/>
            <person name="Igarashi K."/>
            <person name="Samejima M."/>
            <person name="Held B.W."/>
            <person name="Barry K.W."/>
            <person name="LaButti K.M."/>
            <person name="Lapidus A."/>
            <person name="Lindquist E.A."/>
            <person name="Lucas S.M."/>
            <person name="Riley R."/>
            <person name="Salamov A.A."/>
            <person name="Hoffmeister D."/>
            <person name="Schwenk D."/>
            <person name="Hadar Y."/>
            <person name="Yarden O."/>
            <person name="de Vries R.P."/>
            <person name="Wiebenga A."/>
            <person name="Stenlid J."/>
            <person name="Eastwood D."/>
            <person name="Grigoriev I.V."/>
            <person name="Berka R.M."/>
            <person name="Blanchette R.A."/>
            <person name="Kersten P."/>
            <person name="Martinez A.T."/>
            <person name="Vicuna R."/>
            <person name="Cullen D."/>
        </authorList>
    </citation>
    <scope>NUCLEOTIDE SEQUENCE [LARGE SCALE GENOMIC DNA]</scope>
    <source>
        <strain evidence="3 4">B</strain>
    </source>
</reference>
<dbReference type="STRING" id="914234.M2RLD1"/>
<dbReference type="Proteomes" id="UP000016930">
    <property type="component" value="Unassembled WGS sequence"/>
</dbReference>
<feature type="transmembrane region" description="Helical" evidence="1">
    <location>
        <begin position="120"/>
        <end position="142"/>
    </location>
</feature>